<evidence type="ECO:0000256" key="7">
    <source>
        <dbReference type="PROSITE-ProRule" id="PRU00175"/>
    </source>
</evidence>
<dbReference type="InterPro" id="IPR001841">
    <property type="entry name" value="Znf_RING"/>
</dbReference>
<dbReference type="PROSITE" id="PS50089">
    <property type="entry name" value="ZF_RING_2"/>
    <property type="match status" value="1"/>
</dbReference>
<dbReference type="GO" id="GO:0004842">
    <property type="term" value="F:ubiquitin-protein transferase activity"/>
    <property type="evidence" value="ECO:0007669"/>
    <property type="project" value="InterPro"/>
</dbReference>
<evidence type="ECO:0000256" key="6">
    <source>
        <dbReference type="ARBA" id="ARBA00022833"/>
    </source>
</evidence>
<accession>A0A0B7N736</accession>
<dbReference type="OrthoDB" id="10264956at2759"/>
<dbReference type="Proteomes" id="UP000054107">
    <property type="component" value="Unassembled WGS sequence"/>
</dbReference>
<keyword evidence="4 7" id="KW-0863">Zinc-finger</keyword>
<keyword evidence="5" id="KW-0833">Ubl conjugation pathway</keyword>
<sequence>MYESEDSSVASSSSFGEQDEMEHFMNRCSICFDAQLDFCLEHCKDQYCLDCFQKYIVEVVKSSWGLSVTPIRCPVCTELIPKHEWTRYVPGKIIELYDKFNKPYRSYTRACPHCENEMTPCVYTSSKNQLMQPKVFCDIMESMLYSCHKGESHKNHSDHIAVKRWITIYKRQDWSDSRLLNLYKNIMRDVLTFEEAHIIQQPKKFAHNISQEFINNFYLKPEVWKQLQFAHISNFPQMSCTSCHLSICLHCGYDAHKDMSCEDNMKLIVSSKFTANEIKETVEWKLANSRRCPNCSIMINRDEGYHHGQTCTNVTSETAIVSNSSVSTTTNTEEKTEVGVPNMKSIQARLVTHHHQEQHTHRLNLD</sequence>
<dbReference type="EMBL" id="LN725930">
    <property type="protein sequence ID" value="CEP11255.1"/>
    <property type="molecule type" value="Genomic_DNA"/>
</dbReference>
<dbReference type="GO" id="GO:0016567">
    <property type="term" value="P:protein ubiquitination"/>
    <property type="evidence" value="ECO:0007669"/>
    <property type="project" value="InterPro"/>
</dbReference>
<dbReference type="STRING" id="35722.A0A0B7N736"/>
<feature type="domain" description="RING-type" evidence="8">
    <location>
        <begin position="28"/>
        <end position="77"/>
    </location>
</feature>
<dbReference type="CDD" id="cd20335">
    <property type="entry name" value="BRcat_RBR"/>
    <property type="match status" value="1"/>
</dbReference>
<evidence type="ECO:0000313" key="11">
    <source>
        <dbReference type="Proteomes" id="UP000054107"/>
    </source>
</evidence>
<feature type="domain" description="RING-type" evidence="9">
    <location>
        <begin position="24"/>
        <end position="345"/>
    </location>
</feature>
<keyword evidence="11" id="KW-1185">Reference proteome</keyword>
<dbReference type="InterPro" id="IPR031127">
    <property type="entry name" value="E3_UB_ligase_RBR"/>
</dbReference>
<keyword evidence="6" id="KW-0862">Zinc</keyword>
<organism evidence="10 11">
    <name type="scientific">Parasitella parasitica</name>
    <dbReference type="NCBI Taxonomy" id="35722"/>
    <lineage>
        <taxon>Eukaryota</taxon>
        <taxon>Fungi</taxon>
        <taxon>Fungi incertae sedis</taxon>
        <taxon>Mucoromycota</taxon>
        <taxon>Mucoromycotina</taxon>
        <taxon>Mucoromycetes</taxon>
        <taxon>Mucorales</taxon>
        <taxon>Mucorineae</taxon>
        <taxon>Mucoraceae</taxon>
        <taxon>Parasitella</taxon>
    </lineage>
</organism>
<evidence type="ECO:0000259" key="8">
    <source>
        <dbReference type="PROSITE" id="PS50089"/>
    </source>
</evidence>
<dbReference type="InterPro" id="IPR013083">
    <property type="entry name" value="Znf_RING/FYVE/PHD"/>
</dbReference>
<evidence type="ECO:0008006" key="12">
    <source>
        <dbReference type="Google" id="ProtNLM"/>
    </source>
</evidence>
<dbReference type="GO" id="GO:0008270">
    <property type="term" value="F:zinc ion binding"/>
    <property type="evidence" value="ECO:0007669"/>
    <property type="project" value="UniProtKB-KW"/>
</dbReference>
<evidence type="ECO:0000256" key="2">
    <source>
        <dbReference type="ARBA" id="ARBA00022723"/>
    </source>
</evidence>
<evidence type="ECO:0000256" key="3">
    <source>
        <dbReference type="ARBA" id="ARBA00022737"/>
    </source>
</evidence>
<keyword evidence="2" id="KW-0479">Metal-binding</keyword>
<proteinExistence type="predicted"/>
<dbReference type="Gene3D" id="3.30.40.10">
    <property type="entry name" value="Zinc/RING finger domain, C3HC4 (zinc finger)"/>
    <property type="match status" value="1"/>
</dbReference>
<dbReference type="Gene3D" id="1.20.120.1750">
    <property type="match status" value="1"/>
</dbReference>
<evidence type="ECO:0000256" key="1">
    <source>
        <dbReference type="ARBA" id="ARBA00022679"/>
    </source>
</evidence>
<dbReference type="AlphaFoldDB" id="A0A0B7N736"/>
<protein>
    <recommendedName>
        <fullName evidence="12">RING-type domain-containing protein</fullName>
    </recommendedName>
</protein>
<evidence type="ECO:0000256" key="4">
    <source>
        <dbReference type="ARBA" id="ARBA00022771"/>
    </source>
</evidence>
<evidence type="ECO:0000256" key="5">
    <source>
        <dbReference type="ARBA" id="ARBA00022786"/>
    </source>
</evidence>
<dbReference type="PROSITE" id="PS51873">
    <property type="entry name" value="TRIAD"/>
    <property type="match status" value="1"/>
</dbReference>
<reference evidence="10 11" key="1">
    <citation type="submission" date="2014-09" db="EMBL/GenBank/DDBJ databases">
        <authorList>
            <person name="Ellenberger Sabrina"/>
        </authorList>
    </citation>
    <scope>NUCLEOTIDE SEQUENCE [LARGE SCALE GENOMIC DNA]</scope>
    <source>
        <strain evidence="10 11">CBS 412.66</strain>
    </source>
</reference>
<name>A0A0B7N736_9FUNG</name>
<evidence type="ECO:0000313" key="10">
    <source>
        <dbReference type="EMBL" id="CEP11255.1"/>
    </source>
</evidence>
<dbReference type="PANTHER" id="PTHR11685">
    <property type="entry name" value="RBR FAMILY RING FINGER AND IBR DOMAIN-CONTAINING"/>
    <property type="match status" value="1"/>
</dbReference>
<gene>
    <name evidence="10" type="primary">PARPA_05075.1 scaffold 16330</name>
</gene>
<evidence type="ECO:0000259" key="9">
    <source>
        <dbReference type="PROSITE" id="PS51873"/>
    </source>
</evidence>
<keyword evidence="1" id="KW-0808">Transferase</keyword>
<dbReference type="SUPFAM" id="SSF57850">
    <property type="entry name" value="RING/U-box"/>
    <property type="match status" value="1"/>
</dbReference>
<dbReference type="InterPro" id="IPR044066">
    <property type="entry name" value="TRIAD_supradom"/>
</dbReference>
<keyword evidence="3" id="KW-0677">Repeat</keyword>